<organism evidence="1 2">
    <name type="scientific">Spiromyces aspiralis</name>
    <dbReference type="NCBI Taxonomy" id="68401"/>
    <lineage>
        <taxon>Eukaryota</taxon>
        <taxon>Fungi</taxon>
        <taxon>Fungi incertae sedis</taxon>
        <taxon>Zoopagomycota</taxon>
        <taxon>Kickxellomycotina</taxon>
        <taxon>Kickxellomycetes</taxon>
        <taxon>Kickxellales</taxon>
        <taxon>Kickxellaceae</taxon>
        <taxon>Spiromyces</taxon>
    </lineage>
</organism>
<gene>
    <name evidence="1" type="primary">MDN1_5</name>
    <name evidence="1" type="ORF">EV182_007013</name>
</gene>
<accession>A0ACC1HB80</accession>
<keyword evidence="2" id="KW-1185">Reference proteome</keyword>
<feature type="non-terminal residue" evidence="1">
    <location>
        <position position="1"/>
    </location>
</feature>
<sequence>APDTGDAIRLAVTQSQELAEQFASVNRLLARANALFEWRDGPLVQAMKSGDLFLLDEISLADDSVLERLNSILETSRSLMLAEDASGNGESIVAAPNFEFLATMNPGGDYGKRELSPALRNRFTELWVPAISSRADLELILYERLWDRIQAMGHGYSQGKELDLSKEAVGRIVRELLDYVMWLAKTLVPGLSGGGDESELLSVISLRDYLAWTDFIARTHGWLGVAGSFAHGGCLVILDGIGSHSALGGAFGSYQMRRKVKARCVDELLRAARSLVGGSEPFAHDEPVGALVGIVEAAKLVQEGRVAVKSAFELGRLVEFAPKVDGAATG</sequence>
<reference evidence="1" key="1">
    <citation type="submission" date="2022-06" db="EMBL/GenBank/DDBJ databases">
        <title>Phylogenomic reconstructions and comparative analyses of Kickxellomycotina fungi.</title>
        <authorList>
            <person name="Reynolds N.K."/>
            <person name="Stajich J.E."/>
            <person name="Barry K."/>
            <person name="Grigoriev I.V."/>
            <person name="Crous P."/>
            <person name="Smith M.E."/>
        </authorList>
    </citation>
    <scope>NUCLEOTIDE SEQUENCE</scope>
    <source>
        <strain evidence="1">RSA 2271</strain>
    </source>
</reference>
<comment type="caution">
    <text evidence="1">The sequence shown here is derived from an EMBL/GenBank/DDBJ whole genome shotgun (WGS) entry which is preliminary data.</text>
</comment>
<protein>
    <submittedName>
        <fullName evidence="1">AAA ATPase midasin</fullName>
    </submittedName>
</protein>
<dbReference type="EMBL" id="JAMZIH010008249">
    <property type="protein sequence ID" value="KAJ1672522.1"/>
    <property type="molecule type" value="Genomic_DNA"/>
</dbReference>
<proteinExistence type="predicted"/>
<evidence type="ECO:0000313" key="1">
    <source>
        <dbReference type="EMBL" id="KAJ1672522.1"/>
    </source>
</evidence>
<dbReference type="Proteomes" id="UP001145114">
    <property type="component" value="Unassembled WGS sequence"/>
</dbReference>
<evidence type="ECO:0000313" key="2">
    <source>
        <dbReference type="Proteomes" id="UP001145114"/>
    </source>
</evidence>
<name>A0ACC1HB80_9FUNG</name>
<feature type="non-terminal residue" evidence="1">
    <location>
        <position position="330"/>
    </location>
</feature>